<reference evidence="1 2" key="1">
    <citation type="submission" date="2013-07" db="EMBL/GenBank/DDBJ databases">
        <authorList>
            <person name="Weinstock G."/>
            <person name="Sodergren E."/>
            <person name="Wylie T."/>
            <person name="Fulton L."/>
            <person name="Fulton R."/>
            <person name="Fronick C."/>
            <person name="O'Laughlin M."/>
            <person name="Godfrey J."/>
            <person name="Miner T."/>
            <person name="Herter B."/>
            <person name="Appelbaum E."/>
            <person name="Cordes M."/>
            <person name="Lek S."/>
            <person name="Wollam A."/>
            <person name="Pepin K.H."/>
            <person name="Palsikar V.B."/>
            <person name="Mitreva M."/>
            <person name="Wilson R.K."/>
        </authorList>
    </citation>
    <scope>NUCLEOTIDE SEQUENCE [LARGE SCALE GENOMIC DNA]</scope>
    <source>
        <strain evidence="1 2">ATCC 27760</strain>
    </source>
</reference>
<dbReference type="AlphaFoldDB" id="U2LFC9"/>
<evidence type="ECO:0000313" key="2">
    <source>
        <dbReference type="Proteomes" id="UP000016662"/>
    </source>
</evidence>
<dbReference type="PATRIC" id="fig|411473.3.peg.2636"/>
<dbReference type="Proteomes" id="UP000016662">
    <property type="component" value="Unassembled WGS sequence"/>
</dbReference>
<gene>
    <name evidence="1" type="ORF">RUMCAL_03148</name>
</gene>
<accession>U2LFC9</accession>
<comment type="caution">
    <text evidence="1">The sequence shown here is derived from an EMBL/GenBank/DDBJ whole genome shotgun (WGS) entry which is preliminary data.</text>
</comment>
<dbReference type="HOGENOM" id="CLU_2358002_0_0_9"/>
<evidence type="ECO:0000313" key="1">
    <source>
        <dbReference type="EMBL" id="ERJ88154.1"/>
    </source>
</evidence>
<sequence length="96" mass="11017">MKGAIFMKQIFVLTYNYTNKKLAQMAIACVIRCRSTHGKQLRVRDIIEMNRPGLYQQLSRGDKCRVGRAVSKLYNQGMLPHLTKGKKKGSTNTYFC</sequence>
<dbReference type="STRING" id="411473.RUMCAL_03148"/>
<keyword evidence="2" id="KW-1185">Reference proteome</keyword>
<organism evidence="1 2">
    <name type="scientific">Ruminococcus callidus ATCC 27760</name>
    <dbReference type="NCBI Taxonomy" id="411473"/>
    <lineage>
        <taxon>Bacteria</taxon>
        <taxon>Bacillati</taxon>
        <taxon>Bacillota</taxon>
        <taxon>Clostridia</taxon>
        <taxon>Eubacteriales</taxon>
        <taxon>Oscillospiraceae</taxon>
        <taxon>Ruminococcus</taxon>
    </lineage>
</organism>
<name>U2LFC9_9FIRM</name>
<protein>
    <submittedName>
        <fullName evidence="1">Uncharacterized protein</fullName>
    </submittedName>
</protein>
<proteinExistence type="predicted"/>
<dbReference type="EMBL" id="AWVF01000414">
    <property type="protein sequence ID" value="ERJ88154.1"/>
    <property type="molecule type" value="Genomic_DNA"/>
</dbReference>